<evidence type="ECO:0000259" key="9">
    <source>
        <dbReference type="PROSITE" id="PS50109"/>
    </source>
</evidence>
<keyword evidence="8" id="KW-1133">Transmembrane helix</keyword>
<proteinExistence type="predicted"/>
<feature type="domain" description="HAMP" evidence="10">
    <location>
        <begin position="96"/>
        <end position="138"/>
    </location>
</feature>
<dbReference type="Pfam" id="PF02518">
    <property type="entry name" value="HATPase_c"/>
    <property type="match status" value="1"/>
</dbReference>
<dbReference type="InterPro" id="IPR005467">
    <property type="entry name" value="His_kinase_dom"/>
</dbReference>
<dbReference type="EC" id="2.7.13.3" evidence="3"/>
<dbReference type="InterPro" id="IPR003661">
    <property type="entry name" value="HisK_dim/P_dom"/>
</dbReference>
<evidence type="ECO:0000256" key="3">
    <source>
        <dbReference type="ARBA" id="ARBA00012438"/>
    </source>
</evidence>
<dbReference type="InterPro" id="IPR003594">
    <property type="entry name" value="HATPase_dom"/>
</dbReference>
<dbReference type="InterPro" id="IPR004358">
    <property type="entry name" value="Sig_transdc_His_kin-like_C"/>
</dbReference>
<dbReference type="Proteomes" id="UP000614200">
    <property type="component" value="Unassembled WGS sequence"/>
</dbReference>
<feature type="domain" description="Histidine kinase" evidence="9">
    <location>
        <begin position="146"/>
        <end position="361"/>
    </location>
</feature>
<dbReference type="PANTHER" id="PTHR43711:SF1">
    <property type="entry name" value="HISTIDINE KINASE 1"/>
    <property type="match status" value="1"/>
</dbReference>
<evidence type="ECO:0000256" key="5">
    <source>
        <dbReference type="ARBA" id="ARBA00022679"/>
    </source>
</evidence>
<gene>
    <name evidence="11" type="ORF">ISU02_15265</name>
</gene>
<comment type="subcellular location">
    <subcellularLocation>
        <location evidence="2">Membrane</location>
    </subcellularLocation>
</comment>
<dbReference type="InterPro" id="IPR036890">
    <property type="entry name" value="HATPase_C_sf"/>
</dbReference>
<evidence type="ECO:0000313" key="11">
    <source>
        <dbReference type="EMBL" id="MBF4694469.1"/>
    </source>
</evidence>
<keyword evidence="7" id="KW-0902">Two-component regulatory system</keyword>
<dbReference type="RefSeq" id="WP_194702704.1">
    <property type="nucleotide sequence ID" value="NZ_JADKNH010000009.1"/>
</dbReference>
<protein>
    <recommendedName>
        <fullName evidence="3">histidine kinase</fullName>
        <ecNumber evidence="3">2.7.13.3</ecNumber>
    </recommendedName>
</protein>
<dbReference type="SUPFAM" id="SSF47384">
    <property type="entry name" value="Homodimeric domain of signal transducing histidine kinase"/>
    <property type="match status" value="1"/>
</dbReference>
<dbReference type="EMBL" id="JADKNH010000009">
    <property type="protein sequence ID" value="MBF4694469.1"/>
    <property type="molecule type" value="Genomic_DNA"/>
</dbReference>
<feature type="transmembrane region" description="Helical" evidence="8">
    <location>
        <begin position="19"/>
        <end position="40"/>
    </location>
</feature>
<keyword evidence="6 11" id="KW-0418">Kinase</keyword>
<dbReference type="Gene3D" id="3.30.565.10">
    <property type="entry name" value="Histidine kinase-like ATPase, C-terminal domain"/>
    <property type="match status" value="1"/>
</dbReference>
<dbReference type="Gene3D" id="1.10.287.130">
    <property type="match status" value="1"/>
</dbReference>
<dbReference type="SMART" id="SM00387">
    <property type="entry name" value="HATPase_c"/>
    <property type="match status" value="1"/>
</dbReference>
<evidence type="ECO:0000256" key="6">
    <source>
        <dbReference type="ARBA" id="ARBA00022777"/>
    </source>
</evidence>
<organism evidence="11 12">
    <name type="scientific">Fusibacter ferrireducens</name>
    <dbReference type="NCBI Taxonomy" id="2785058"/>
    <lineage>
        <taxon>Bacteria</taxon>
        <taxon>Bacillati</taxon>
        <taxon>Bacillota</taxon>
        <taxon>Clostridia</taxon>
        <taxon>Eubacteriales</taxon>
        <taxon>Eubacteriales Family XII. Incertae Sedis</taxon>
        <taxon>Fusibacter</taxon>
    </lineage>
</organism>
<feature type="transmembrane region" description="Helical" evidence="8">
    <location>
        <begin position="55"/>
        <end position="79"/>
    </location>
</feature>
<dbReference type="CDD" id="cd06225">
    <property type="entry name" value="HAMP"/>
    <property type="match status" value="1"/>
</dbReference>
<sequence length="362" mass="41679">MDDPTIHEQEQHLHNRKVLFLRTCILLIFLGIFWALAYFITDFLFEMYHVHLQGVWIQVINSILGIFLFWFTAIAYHGLNAKERKKKRVDVFKPFTEALEQIAKGNYKVSIDVGEQHPYRELAQNVNEMAEGLEKLEKMRQAFIADVSHEIQSPLTSINGFAQVLQRDVLSREESLHYLKIIESESKRLSKLSDNLLKLASLDSEQHPFNSKRYRLDKQLRRVILSSEPQWLAKSIALNMDLETTYWTADEALMDQVWLNLLSNSIKFTPENGKIEIQIQVSESAVSVHVRDNGIGLEPIEVEHIFERFYKADASRDRKSEGNGLGLAIVLKIVEMHGGKIDVQSEVNKGTEFIVTLPMTLA</sequence>
<dbReference type="SMART" id="SM00388">
    <property type="entry name" value="HisKA"/>
    <property type="match status" value="1"/>
</dbReference>
<evidence type="ECO:0000313" key="12">
    <source>
        <dbReference type="Proteomes" id="UP000614200"/>
    </source>
</evidence>
<evidence type="ECO:0000259" key="10">
    <source>
        <dbReference type="PROSITE" id="PS50885"/>
    </source>
</evidence>
<dbReference type="PRINTS" id="PR00344">
    <property type="entry name" value="BCTRLSENSOR"/>
</dbReference>
<reference evidence="11 12" key="1">
    <citation type="submission" date="2020-11" db="EMBL/GenBank/DDBJ databases">
        <title>Fusibacter basophilias sp. nov.</title>
        <authorList>
            <person name="Qiu D."/>
        </authorList>
    </citation>
    <scope>NUCLEOTIDE SEQUENCE [LARGE SCALE GENOMIC DNA]</scope>
    <source>
        <strain evidence="11 12">Q10-2</strain>
    </source>
</reference>
<dbReference type="InterPro" id="IPR003660">
    <property type="entry name" value="HAMP_dom"/>
</dbReference>
<dbReference type="CDD" id="cd00075">
    <property type="entry name" value="HATPase"/>
    <property type="match status" value="1"/>
</dbReference>
<evidence type="ECO:0000256" key="4">
    <source>
        <dbReference type="ARBA" id="ARBA00022553"/>
    </source>
</evidence>
<dbReference type="InterPro" id="IPR050736">
    <property type="entry name" value="Sensor_HK_Regulatory"/>
</dbReference>
<name>A0ABR9ZVI5_9FIRM</name>
<evidence type="ECO:0000256" key="8">
    <source>
        <dbReference type="SAM" id="Phobius"/>
    </source>
</evidence>
<evidence type="ECO:0000256" key="2">
    <source>
        <dbReference type="ARBA" id="ARBA00004370"/>
    </source>
</evidence>
<evidence type="ECO:0000256" key="1">
    <source>
        <dbReference type="ARBA" id="ARBA00000085"/>
    </source>
</evidence>
<comment type="catalytic activity">
    <reaction evidence="1">
        <text>ATP + protein L-histidine = ADP + protein N-phospho-L-histidine.</text>
        <dbReference type="EC" id="2.7.13.3"/>
    </reaction>
</comment>
<dbReference type="SUPFAM" id="SSF55874">
    <property type="entry name" value="ATPase domain of HSP90 chaperone/DNA topoisomerase II/histidine kinase"/>
    <property type="match status" value="1"/>
</dbReference>
<evidence type="ECO:0000256" key="7">
    <source>
        <dbReference type="ARBA" id="ARBA00023012"/>
    </source>
</evidence>
<dbReference type="CDD" id="cd00082">
    <property type="entry name" value="HisKA"/>
    <property type="match status" value="1"/>
</dbReference>
<dbReference type="PANTHER" id="PTHR43711">
    <property type="entry name" value="TWO-COMPONENT HISTIDINE KINASE"/>
    <property type="match status" value="1"/>
</dbReference>
<dbReference type="PROSITE" id="PS50885">
    <property type="entry name" value="HAMP"/>
    <property type="match status" value="1"/>
</dbReference>
<keyword evidence="12" id="KW-1185">Reference proteome</keyword>
<dbReference type="InterPro" id="IPR036097">
    <property type="entry name" value="HisK_dim/P_sf"/>
</dbReference>
<comment type="caution">
    <text evidence="11">The sequence shown here is derived from an EMBL/GenBank/DDBJ whole genome shotgun (WGS) entry which is preliminary data.</text>
</comment>
<accession>A0ABR9ZVI5</accession>
<keyword evidence="5" id="KW-0808">Transferase</keyword>
<dbReference type="PROSITE" id="PS50109">
    <property type="entry name" value="HIS_KIN"/>
    <property type="match status" value="1"/>
</dbReference>
<keyword evidence="8" id="KW-0472">Membrane</keyword>
<dbReference type="GO" id="GO:0016301">
    <property type="term" value="F:kinase activity"/>
    <property type="evidence" value="ECO:0007669"/>
    <property type="project" value="UniProtKB-KW"/>
</dbReference>
<dbReference type="Pfam" id="PF00512">
    <property type="entry name" value="HisKA"/>
    <property type="match status" value="1"/>
</dbReference>
<keyword evidence="4" id="KW-0597">Phosphoprotein</keyword>
<keyword evidence="8" id="KW-0812">Transmembrane</keyword>